<dbReference type="InterPro" id="IPR000182">
    <property type="entry name" value="GNAT_dom"/>
</dbReference>
<evidence type="ECO:0000259" key="1">
    <source>
        <dbReference type="PROSITE" id="PS51186"/>
    </source>
</evidence>
<evidence type="ECO:0000313" key="3">
    <source>
        <dbReference type="Proteomes" id="UP000660675"/>
    </source>
</evidence>
<protein>
    <submittedName>
        <fullName evidence="2">N-acetyltransferase</fullName>
    </submittedName>
</protein>
<dbReference type="PANTHER" id="PTHR43328:SF1">
    <property type="entry name" value="N-ACETYLTRANSFERASE DOMAIN-CONTAINING PROTEIN"/>
    <property type="match status" value="1"/>
</dbReference>
<dbReference type="Proteomes" id="UP000660675">
    <property type="component" value="Unassembled WGS sequence"/>
</dbReference>
<dbReference type="PANTHER" id="PTHR43328">
    <property type="entry name" value="ACETYLTRANSFERASE-RELATED"/>
    <property type="match status" value="1"/>
</dbReference>
<organism evidence="2 3">
    <name type="scientific">Streptomyces gelaticus</name>
    <dbReference type="NCBI Taxonomy" id="285446"/>
    <lineage>
        <taxon>Bacteria</taxon>
        <taxon>Bacillati</taxon>
        <taxon>Actinomycetota</taxon>
        <taxon>Actinomycetes</taxon>
        <taxon>Kitasatosporales</taxon>
        <taxon>Streptomycetaceae</taxon>
        <taxon>Streptomyces</taxon>
    </lineage>
</organism>
<dbReference type="PROSITE" id="PS51186">
    <property type="entry name" value="GNAT"/>
    <property type="match status" value="1"/>
</dbReference>
<name>A0ABQ2W3X1_9ACTN</name>
<feature type="domain" description="N-acetyltransferase" evidence="1">
    <location>
        <begin position="21"/>
        <end position="176"/>
    </location>
</feature>
<dbReference type="SUPFAM" id="SSF55729">
    <property type="entry name" value="Acyl-CoA N-acyltransferases (Nat)"/>
    <property type="match status" value="1"/>
</dbReference>
<keyword evidence="3" id="KW-1185">Reference proteome</keyword>
<dbReference type="InterPro" id="IPR016181">
    <property type="entry name" value="Acyl_CoA_acyltransferase"/>
</dbReference>
<dbReference type="Pfam" id="PF13302">
    <property type="entry name" value="Acetyltransf_3"/>
    <property type="match status" value="1"/>
</dbReference>
<reference evidence="3" key="1">
    <citation type="journal article" date="2019" name="Int. J. Syst. Evol. Microbiol.">
        <title>The Global Catalogue of Microorganisms (GCM) 10K type strain sequencing project: providing services to taxonomists for standard genome sequencing and annotation.</title>
        <authorList>
            <consortium name="The Broad Institute Genomics Platform"/>
            <consortium name="The Broad Institute Genome Sequencing Center for Infectious Disease"/>
            <person name="Wu L."/>
            <person name="Ma J."/>
        </authorList>
    </citation>
    <scope>NUCLEOTIDE SEQUENCE [LARGE SCALE GENOMIC DNA]</scope>
    <source>
        <strain evidence="3">JCM 4376</strain>
    </source>
</reference>
<gene>
    <name evidence="2" type="ORF">GCM10015535_39770</name>
</gene>
<proteinExistence type="predicted"/>
<dbReference type="Gene3D" id="3.40.630.30">
    <property type="match status" value="1"/>
</dbReference>
<comment type="caution">
    <text evidence="2">The sequence shown here is derived from an EMBL/GenBank/DDBJ whole genome shotgun (WGS) entry which is preliminary data.</text>
</comment>
<accession>A0ABQ2W3X1</accession>
<evidence type="ECO:0000313" key="2">
    <source>
        <dbReference type="EMBL" id="GGV88472.1"/>
    </source>
</evidence>
<sequence>MLIERPGAIFQAHYLEVLMDVTLREVQDGDLGIFFAQMNDPEGVRMAAFTADDPSDRASFDAHWARVRHDPGVIMRTAVGENGEVVGHVAVFGPPEERETTYWIGREYWGCGAATAALRELLGVLPERPLYARAAADNAGSIRVLEKCGFVVTRNERGFANARGEEIDEVVLALSD</sequence>
<dbReference type="EMBL" id="BMTF01000013">
    <property type="protein sequence ID" value="GGV88472.1"/>
    <property type="molecule type" value="Genomic_DNA"/>
</dbReference>